<proteinExistence type="predicted"/>
<dbReference type="SUPFAM" id="SSF143990">
    <property type="entry name" value="YbiA-like"/>
    <property type="match status" value="1"/>
</dbReference>
<reference evidence="2" key="1">
    <citation type="journal article" date="2020" name="Sci. Rep.">
        <title>A novel Asfarvirus-like virus identified as a potential cause of mass mortality of abalone.</title>
        <authorList>
            <person name="Matsuyama T."/>
            <person name="Takano T."/>
            <person name="Nishiki I."/>
            <person name="Fujiwara A."/>
            <person name="Kiryu I."/>
            <person name="Inada M."/>
            <person name="Sakai T."/>
            <person name="Terashima S."/>
            <person name="Matsuura Y."/>
            <person name="Isowa K."/>
            <person name="Nakayasu C."/>
        </authorList>
    </citation>
    <scope>NUCLEOTIDE SEQUENCE</scope>
</reference>
<dbReference type="NCBIfam" id="TIGR02464">
    <property type="entry name" value="ribofla_fusion"/>
    <property type="match status" value="1"/>
</dbReference>
<dbReference type="Gene3D" id="1.10.357.40">
    <property type="entry name" value="YbiA-like"/>
    <property type="match status" value="1"/>
</dbReference>
<protein>
    <submittedName>
        <fullName evidence="2">YbiA homolog protein</fullName>
    </submittedName>
</protein>
<dbReference type="EMBL" id="LC506465">
    <property type="protein sequence ID" value="BBO53960.1"/>
    <property type="molecule type" value="Genomic_DNA"/>
</dbReference>
<dbReference type="CDD" id="cd15457">
    <property type="entry name" value="NADAR"/>
    <property type="match status" value="1"/>
</dbReference>
<name>A0A5K7XZ49_9VIRU</name>
<sequence length="162" mass="19111">MSIQILPFLRRSEKYKEFSNWYPANFTDEKGVTYNCSEQYYMAYKAINSKDTESERKIMASTSPSGQKKLGKNVKNFCAVQWNKQKDEIMDQALFLKYTQNPDLRKILIETHPHILVEGNKYDRYWGVGLDVKDPRIFDQNNWQGKNKLGEALMKLRNKLLD</sequence>
<dbReference type="InterPro" id="IPR037238">
    <property type="entry name" value="YbiA-like_sf"/>
</dbReference>
<evidence type="ECO:0000313" key="2">
    <source>
        <dbReference type="EMBL" id="BBO53960.1"/>
    </source>
</evidence>
<organism evidence="2">
    <name type="scientific">Abalone asfa-like virus</name>
    <dbReference type="NCBI Taxonomy" id="2839893"/>
    <lineage>
        <taxon>Viruses</taxon>
        <taxon>Varidnaviria</taxon>
        <taxon>Bamfordvirae</taxon>
        <taxon>Nucleocytoviricota</taxon>
        <taxon>Pokkesviricetes</taxon>
        <taxon>Asfuvirales</taxon>
        <taxon>Asfarviridae</taxon>
    </lineage>
</organism>
<evidence type="ECO:0000259" key="1">
    <source>
        <dbReference type="Pfam" id="PF08719"/>
    </source>
</evidence>
<dbReference type="InterPro" id="IPR012816">
    <property type="entry name" value="NADAR"/>
</dbReference>
<dbReference type="Pfam" id="PF08719">
    <property type="entry name" value="NADAR"/>
    <property type="match status" value="1"/>
</dbReference>
<feature type="domain" description="NADAR" evidence="1">
    <location>
        <begin position="8"/>
        <end position="160"/>
    </location>
</feature>
<accession>A0A5K7XZ49</accession>